<evidence type="ECO:0000256" key="7">
    <source>
        <dbReference type="SAM" id="MobiDB-lite"/>
    </source>
</evidence>
<reference evidence="9" key="1">
    <citation type="journal article" date="2014" name="Front. Microbiol.">
        <title>High frequency of phylogenetically diverse reductive dehalogenase-homologous genes in deep subseafloor sedimentary metagenomes.</title>
        <authorList>
            <person name="Kawai M."/>
            <person name="Futagami T."/>
            <person name="Toyoda A."/>
            <person name="Takaki Y."/>
            <person name="Nishi S."/>
            <person name="Hori S."/>
            <person name="Arai W."/>
            <person name="Tsubouchi T."/>
            <person name="Morono Y."/>
            <person name="Uchiyama I."/>
            <person name="Ito T."/>
            <person name="Fujiyama A."/>
            <person name="Inagaki F."/>
            <person name="Takami H."/>
        </authorList>
    </citation>
    <scope>NUCLEOTIDE SEQUENCE</scope>
    <source>
        <strain evidence="9">Expedition CK06-06</strain>
    </source>
</reference>
<comment type="subcellular location">
    <subcellularLocation>
        <location evidence="1">Cell membrane</location>
        <topology evidence="1">Multi-pass membrane protein</topology>
    </subcellularLocation>
</comment>
<accession>X1BNJ0</accession>
<proteinExistence type="predicted"/>
<feature type="transmembrane region" description="Helical" evidence="8">
    <location>
        <begin position="79"/>
        <end position="100"/>
    </location>
</feature>
<protein>
    <recommendedName>
        <fullName evidence="10">Undecaprenyl-phosphate alpha-N-acetylglucosaminyl 1-phosphate transferase</fullName>
    </recommendedName>
</protein>
<dbReference type="PANTHER" id="PTHR22926:SF3">
    <property type="entry name" value="UNDECAPRENYL-PHOSPHATE ALPHA-N-ACETYLGLUCOSAMINYL 1-PHOSPHATE TRANSFERASE"/>
    <property type="match status" value="1"/>
</dbReference>
<feature type="transmembrane region" description="Helical" evidence="8">
    <location>
        <begin position="106"/>
        <end position="126"/>
    </location>
</feature>
<feature type="non-terminal residue" evidence="9">
    <location>
        <position position="1"/>
    </location>
</feature>
<evidence type="ECO:0000256" key="2">
    <source>
        <dbReference type="ARBA" id="ARBA00022475"/>
    </source>
</evidence>
<evidence type="ECO:0000256" key="4">
    <source>
        <dbReference type="ARBA" id="ARBA00022692"/>
    </source>
</evidence>
<keyword evidence="5 8" id="KW-1133">Transmembrane helix</keyword>
<evidence type="ECO:0000256" key="8">
    <source>
        <dbReference type="SAM" id="Phobius"/>
    </source>
</evidence>
<name>X1BNJ0_9ZZZZ</name>
<evidence type="ECO:0000256" key="6">
    <source>
        <dbReference type="ARBA" id="ARBA00023136"/>
    </source>
</evidence>
<evidence type="ECO:0000256" key="3">
    <source>
        <dbReference type="ARBA" id="ARBA00022679"/>
    </source>
</evidence>
<dbReference type="AlphaFoldDB" id="X1BNJ0"/>
<dbReference type="GO" id="GO:0016780">
    <property type="term" value="F:phosphotransferase activity, for other substituted phosphate groups"/>
    <property type="evidence" value="ECO:0007669"/>
    <property type="project" value="InterPro"/>
</dbReference>
<gene>
    <name evidence="9" type="ORF">S01H4_21815</name>
</gene>
<organism evidence="9">
    <name type="scientific">marine sediment metagenome</name>
    <dbReference type="NCBI Taxonomy" id="412755"/>
    <lineage>
        <taxon>unclassified sequences</taxon>
        <taxon>metagenomes</taxon>
        <taxon>ecological metagenomes</taxon>
    </lineage>
</organism>
<keyword evidence="4 8" id="KW-0812">Transmembrane</keyword>
<dbReference type="GO" id="GO:0009103">
    <property type="term" value="P:lipopolysaccharide biosynthetic process"/>
    <property type="evidence" value="ECO:0007669"/>
    <property type="project" value="TreeGrafter"/>
</dbReference>
<evidence type="ECO:0000256" key="1">
    <source>
        <dbReference type="ARBA" id="ARBA00004651"/>
    </source>
</evidence>
<dbReference type="InterPro" id="IPR000715">
    <property type="entry name" value="Glycosyl_transferase_4"/>
</dbReference>
<evidence type="ECO:0000313" key="9">
    <source>
        <dbReference type="EMBL" id="GAG82772.1"/>
    </source>
</evidence>
<dbReference type="PANTHER" id="PTHR22926">
    <property type="entry name" value="PHOSPHO-N-ACETYLMURAMOYL-PENTAPEPTIDE-TRANSFERASE"/>
    <property type="match status" value="1"/>
</dbReference>
<evidence type="ECO:0008006" key="10">
    <source>
        <dbReference type="Google" id="ProtNLM"/>
    </source>
</evidence>
<feature type="region of interest" description="Disordered" evidence="7">
    <location>
        <begin position="139"/>
        <end position="158"/>
    </location>
</feature>
<feature type="transmembrane region" description="Helical" evidence="8">
    <location>
        <begin position="29"/>
        <end position="48"/>
    </location>
</feature>
<dbReference type="GO" id="GO:0071555">
    <property type="term" value="P:cell wall organization"/>
    <property type="evidence" value="ECO:0007669"/>
    <property type="project" value="TreeGrafter"/>
</dbReference>
<keyword evidence="3" id="KW-0808">Transferase</keyword>
<evidence type="ECO:0000256" key="5">
    <source>
        <dbReference type="ARBA" id="ARBA00022989"/>
    </source>
</evidence>
<dbReference type="EMBL" id="BART01009927">
    <property type="protein sequence ID" value="GAG82772.1"/>
    <property type="molecule type" value="Genomic_DNA"/>
</dbReference>
<dbReference type="CDD" id="cd06853">
    <property type="entry name" value="GT_WecA_like"/>
    <property type="match status" value="1"/>
</dbReference>
<keyword evidence="2" id="KW-1003">Cell membrane</keyword>
<keyword evidence="6 8" id="KW-0472">Membrane</keyword>
<dbReference type="GO" id="GO:0044038">
    <property type="term" value="P:cell wall macromolecule biosynthetic process"/>
    <property type="evidence" value="ECO:0007669"/>
    <property type="project" value="TreeGrafter"/>
</dbReference>
<dbReference type="GO" id="GO:0005886">
    <property type="term" value="C:plasma membrane"/>
    <property type="evidence" value="ECO:0007669"/>
    <property type="project" value="UniProtKB-SubCell"/>
</dbReference>
<sequence>GDSGSLLLGFALAVFPLMGIPKAAAFGVLIVPVTLLMIPIIDTAAAILRRVRQKRPIISADKEHIHHKLLDMGFSERHILGVIYGFCLYLSIVSVTSVILPEEINVYLVMIVWVGCMMGYWFLNYLDAKKQFFQRKRAEDLDKSENMVSSSGKENRRG</sequence>
<comment type="caution">
    <text evidence="9">The sequence shown here is derived from an EMBL/GenBank/DDBJ whole genome shotgun (WGS) entry which is preliminary data.</text>
</comment>